<dbReference type="Gene3D" id="3.20.20.70">
    <property type="entry name" value="Aldolase class I"/>
    <property type="match status" value="1"/>
</dbReference>
<reference evidence="9" key="1">
    <citation type="journal article" date="2019" name="Int. J. Syst. Evol. Microbiol.">
        <title>The Global Catalogue of Microorganisms (GCM) 10K type strain sequencing project: providing services to taxonomists for standard genome sequencing and annotation.</title>
        <authorList>
            <consortium name="The Broad Institute Genomics Platform"/>
            <consortium name="The Broad Institute Genome Sequencing Center for Infectious Disease"/>
            <person name="Wu L."/>
            <person name="Ma J."/>
        </authorList>
    </citation>
    <scope>NUCLEOTIDE SEQUENCE [LARGE SCALE GENOMIC DNA]</scope>
    <source>
        <strain evidence="9">JCM 17666</strain>
    </source>
</reference>
<evidence type="ECO:0000256" key="1">
    <source>
        <dbReference type="ARBA" id="ARBA00001917"/>
    </source>
</evidence>
<feature type="region of interest" description="Disordered" evidence="6">
    <location>
        <begin position="370"/>
        <end position="392"/>
    </location>
</feature>
<dbReference type="InterPro" id="IPR013785">
    <property type="entry name" value="Aldolase_TIM"/>
</dbReference>
<evidence type="ECO:0000256" key="6">
    <source>
        <dbReference type="SAM" id="MobiDB-lite"/>
    </source>
</evidence>
<proteinExistence type="predicted"/>
<dbReference type="Pfam" id="PF00724">
    <property type="entry name" value="Oxidored_FMN"/>
    <property type="match status" value="1"/>
</dbReference>
<evidence type="ECO:0000259" key="7">
    <source>
        <dbReference type="Pfam" id="PF00724"/>
    </source>
</evidence>
<comment type="cofactor">
    <cofactor evidence="1">
        <name>FMN</name>
        <dbReference type="ChEBI" id="CHEBI:58210"/>
    </cofactor>
</comment>
<protein>
    <submittedName>
        <fullName evidence="8">NADH:flavin oxidoreductase/NADH oxidase</fullName>
    </submittedName>
</protein>
<feature type="domain" description="NADH:flavin oxidoreductase/NADH oxidase N-terminal" evidence="7">
    <location>
        <begin position="5"/>
        <end position="349"/>
    </location>
</feature>
<organism evidence="8 9">
    <name type="scientific">Pigmentiphaga soli</name>
    <dbReference type="NCBI Taxonomy" id="1007095"/>
    <lineage>
        <taxon>Bacteria</taxon>
        <taxon>Pseudomonadati</taxon>
        <taxon>Pseudomonadota</taxon>
        <taxon>Betaproteobacteria</taxon>
        <taxon>Burkholderiales</taxon>
        <taxon>Alcaligenaceae</taxon>
        <taxon>Pigmentiphaga</taxon>
    </lineage>
</organism>
<dbReference type="EMBL" id="BAABFO010000010">
    <property type="protein sequence ID" value="GAA4333120.1"/>
    <property type="molecule type" value="Genomic_DNA"/>
</dbReference>
<dbReference type="Proteomes" id="UP001501671">
    <property type="component" value="Unassembled WGS sequence"/>
</dbReference>
<keyword evidence="2" id="KW-0285">Flavoprotein</keyword>
<sequence length="392" mass="42779">MSNAKLFDPVRLKGVTARNPIVVSPMCQYQSVGGSPTDWHFVHMGRYAVGGAGIVFYEETAVEARGRKTPLCAALFDDGQIPAYKRIADLVRSLGAVPAMQLGHSGGRASERGPLDGRKPLTEKDAELGWQPWEPISSSAVQLRKGSPVPRAMELKEIQAVVQAFADAAVRSLRAGFEIVEIHGAHGYLIQQFLSPLVNRRKDAYGGSLNGRMRFALEISEAVRAVWPADKPLFFRISVLDGKGGLWSLDDSIELAKALKTRGVDLIDCSSGGLSGDSTMPEVPRVPSYHVPYARRIKQATGLPTMAPGFITGARQAEDLLRQGDVDLIGMARELMFHSDWPVHAARELGVEDYLRLFPAEFVPRLQAREEQTRMPKNQPGAPIPSGVSGYL</sequence>
<dbReference type="CDD" id="cd02932">
    <property type="entry name" value="OYE_YqiM_FMN"/>
    <property type="match status" value="1"/>
</dbReference>
<dbReference type="PANTHER" id="PTHR43303">
    <property type="entry name" value="NADPH DEHYDROGENASE C23G7.10C-RELATED"/>
    <property type="match status" value="1"/>
</dbReference>
<evidence type="ECO:0000256" key="5">
    <source>
        <dbReference type="ARBA" id="ARBA00023002"/>
    </source>
</evidence>
<gene>
    <name evidence="8" type="ORF">GCM10023144_24030</name>
</gene>
<evidence type="ECO:0000313" key="9">
    <source>
        <dbReference type="Proteomes" id="UP001501671"/>
    </source>
</evidence>
<name>A0ABP8H2J5_9BURK</name>
<comment type="caution">
    <text evidence="8">The sequence shown here is derived from an EMBL/GenBank/DDBJ whole genome shotgun (WGS) entry which is preliminary data.</text>
</comment>
<keyword evidence="9" id="KW-1185">Reference proteome</keyword>
<evidence type="ECO:0000256" key="3">
    <source>
        <dbReference type="ARBA" id="ARBA00022643"/>
    </source>
</evidence>
<dbReference type="InterPro" id="IPR044152">
    <property type="entry name" value="YqjM-like"/>
</dbReference>
<keyword evidence="4" id="KW-0521">NADP</keyword>
<dbReference type="InterPro" id="IPR001155">
    <property type="entry name" value="OxRdtase_FMN_N"/>
</dbReference>
<keyword evidence="5" id="KW-0560">Oxidoreductase</keyword>
<dbReference type="PANTHER" id="PTHR43303:SF4">
    <property type="entry name" value="NADPH DEHYDROGENASE C23G7.10C-RELATED"/>
    <property type="match status" value="1"/>
</dbReference>
<accession>A0ABP8H2J5</accession>
<evidence type="ECO:0000256" key="2">
    <source>
        <dbReference type="ARBA" id="ARBA00022630"/>
    </source>
</evidence>
<dbReference type="RefSeq" id="WP_345249676.1">
    <property type="nucleotide sequence ID" value="NZ_BAABFO010000010.1"/>
</dbReference>
<evidence type="ECO:0000256" key="4">
    <source>
        <dbReference type="ARBA" id="ARBA00022857"/>
    </source>
</evidence>
<keyword evidence="3" id="KW-0288">FMN</keyword>
<dbReference type="SUPFAM" id="SSF51395">
    <property type="entry name" value="FMN-linked oxidoreductases"/>
    <property type="match status" value="1"/>
</dbReference>
<evidence type="ECO:0000313" key="8">
    <source>
        <dbReference type="EMBL" id="GAA4333120.1"/>
    </source>
</evidence>